<sequence length="261" mass="28054">MSDNDVFDNEMALALTIGLDGYDGSLLASHGWLVLTLSHTYESIVSEWPTGPIAQNAGYGDQQWAKNLSARVDDMMYMLDRLPELPYGIGAAADVSRIGLVGHSYGGTTSAQCAYAVGDRVKAVVLLDGPIGYPGSSNTAQDNGLEQPVLLLSGTIDLDDGIITGAETVGFKRFSEVTRGPLLGYQVAGARHYAFTDIGMLTSRGPELNGTIDPARGVHIHITWTRAFLNTYVRGLTAPLVFPPWLTWPEVSSIPQHAYPN</sequence>
<dbReference type="Gene3D" id="3.40.50.1820">
    <property type="entry name" value="alpha/beta hydrolase"/>
    <property type="match status" value="1"/>
</dbReference>
<reference evidence="5 6" key="1">
    <citation type="submission" date="2019-09" db="EMBL/GenBank/DDBJ databases">
        <authorList>
            <person name="Wang X."/>
        </authorList>
    </citation>
    <scope>NUCLEOTIDE SEQUENCE [LARGE SCALE GENOMIC DNA]</scope>
    <source>
        <strain evidence="5 6">CICC 11023</strain>
    </source>
</reference>
<dbReference type="EMBL" id="VXLC01000014">
    <property type="protein sequence ID" value="KAA8886228.1"/>
    <property type="molecule type" value="Genomic_DNA"/>
</dbReference>
<evidence type="ECO:0000256" key="3">
    <source>
        <dbReference type="ARBA" id="ARBA00023098"/>
    </source>
</evidence>
<dbReference type="PANTHER" id="PTHR10272:SF0">
    <property type="entry name" value="PLATELET-ACTIVATING FACTOR ACETYLHYDROLASE"/>
    <property type="match status" value="1"/>
</dbReference>
<gene>
    <name evidence="5" type="ORF">F3087_26955</name>
</gene>
<keyword evidence="6" id="KW-1185">Reference proteome</keyword>
<dbReference type="AlphaFoldDB" id="A0A5N0E9W8"/>
<dbReference type="SUPFAM" id="SSF53474">
    <property type="entry name" value="alpha/beta-Hydrolases"/>
    <property type="match status" value="1"/>
</dbReference>
<feature type="domain" description="AB hydrolase-1" evidence="4">
    <location>
        <begin position="92"/>
        <end position="155"/>
    </location>
</feature>
<protein>
    <submittedName>
        <fullName evidence="5">Alpha/beta fold hydrolase</fullName>
    </submittedName>
</protein>
<evidence type="ECO:0000256" key="1">
    <source>
        <dbReference type="ARBA" id="ARBA00022801"/>
    </source>
</evidence>
<name>A0A5N0E9W8_9NOCA</name>
<keyword evidence="1 5" id="KW-0378">Hydrolase</keyword>
<comment type="caution">
    <text evidence="5">The sequence shown here is derived from an EMBL/GenBank/DDBJ whole genome shotgun (WGS) entry which is preliminary data.</text>
</comment>
<accession>A0A5N0E9W8</accession>
<keyword evidence="2" id="KW-0442">Lipid degradation</keyword>
<evidence type="ECO:0000313" key="6">
    <source>
        <dbReference type="Proteomes" id="UP000323876"/>
    </source>
</evidence>
<evidence type="ECO:0000259" key="4">
    <source>
        <dbReference type="Pfam" id="PF00561"/>
    </source>
</evidence>
<dbReference type="Proteomes" id="UP000323876">
    <property type="component" value="Unassembled WGS sequence"/>
</dbReference>
<dbReference type="PANTHER" id="PTHR10272">
    <property type="entry name" value="PLATELET-ACTIVATING FACTOR ACETYLHYDROLASE"/>
    <property type="match status" value="1"/>
</dbReference>
<evidence type="ECO:0000313" key="5">
    <source>
        <dbReference type="EMBL" id="KAA8886228.1"/>
    </source>
</evidence>
<dbReference type="GO" id="GO:0016042">
    <property type="term" value="P:lipid catabolic process"/>
    <property type="evidence" value="ECO:0007669"/>
    <property type="project" value="UniProtKB-KW"/>
</dbReference>
<organism evidence="5 6">
    <name type="scientific">Nocardia colli</name>
    <dbReference type="NCBI Taxonomy" id="2545717"/>
    <lineage>
        <taxon>Bacteria</taxon>
        <taxon>Bacillati</taxon>
        <taxon>Actinomycetota</taxon>
        <taxon>Actinomycetes</taxon>
        <taxon>Mycobacteriales</taxon>
        <taxon>Nocardiaceae</taxon>
        <taxon>Nocardia</taxon>
    </lineage>
</organism>
<proteinExistence type="predicted"/>
<dbReference type="OrthoDB" id="569821at2"/>
<dbReference type="GO" id="GO:0003847">
    <property type="term" value="F:1-alkyl-2-acetylglycerophosphocholine esterase activity"/>
    <property type="evidence" value="ECO:0007669"/>
    <property type="project" value="TreeGrafter"/>
</dbReference>
<dbReference type="InterPro" id="IPR000073">
    <property type="entry name" value="AB_hydrolase_1"/>
</dbReference>
<dbReference type="Pfam" id="PF00561">
    <property type="entry name" value="Abhydrolase_1"/>
    <property type="match status" value="1"/>
</dbReference>
<keyword evidence="3" id="KW-0443">Lipid metabolism</keyword>
<dbReference type="InterPro" id="IPR029058">
    <property type="entry name" value="AB_hydrolase_fold"/>
</dbReference>
<evidence type="ECO:0000256" key="2">
    <source>
        <dbReference type="ARBA" id="ARBA00022963"/>
    </source>
</evidence>
<dbReference type="RefSeq" id="WP_150404799.1">
    <property type="nucleotide sequence ID" value="NZ_VXLC01000014.1"/>
</dbReference>